<dbReference type="FunFam" id="1.10.268.10:FF:000001">
    <property type="entry name" value="DNA gyrase subunit A"/>
    <property type="match status" value="1"/>
</dbReference>
<comment type="subunit">
    <text evidence="13">Heterotetramer composed of ParC and ParE.</text>
</comment>
<evidence type="ECO:0000256" key="8">
    <source>
        <dbReference type="ARBA" id="ARBA00023000"/>
    </source>
</evidence>
<dbReference type="STRING" id="1802279.A3B34_04115"/>
<dbReference type="GO" id="GO:0003677">
    <property type="term" value="F:DNA binding"/>
    <property type="evidence" value="ECO:0007669"/>
    <property type="project" value="UniProtKB-UniRule"/>
</dbReference>
<dbReference type="InterPro" id="IPR003586">
    <property type="entry name" value="Hint_dom_C"/>
</dbReference>
<dbReference type="SUPFAM" id="SSF56719">
    <property type="entry name" value="Type II DNA topoisomerase"/>
    <property type="match status" value="2"/>
</dbReference>
<dbReference type="SUPFAM" id="SSF101904">
    <property type="entry name" value="GyrA/ParC C-terminal domain-like"/>
    <property type="match status" value="1"/>
</dbReference>
<name>A0A1G2L9B7_9BACT</name>
<evidence type="ECO:0000259" key="15">
    <source>
        <dbReference type="PROSITE" id="PS52040"/>
    </source>
</evidence>
<evidence type="ECO:0000256" key="11">
    <source>
        <dbReference type="ARBA" id="ARBA00023235"/>
    </source>
</evidence>
<dbReference type="EMBL" id="MHQR01000002">
    <property type="protein sequence ID" value="OHA08134.1"/>
    <property type="molecule type" value="Genomic_DNA"/>
</dbReference>
<evidence type="ECO:0000256" key="6">
    <source>
        <dbReference type="ARBA" id="ARBA00022813"/>
    </source>
</evidence>
<dbReference type="PROSITE" id="PS50818">
    <property type="entry name" value="INTEIN_C_TER"/>
    <property type="match status" value="1"/>
</dbReference>
<keyword evidence="10 14" id="KW-0238">DNA-binding</keyword>
<comment type="similarity">
    <text evidence="3">Belongs to the type II topoisomerase GyrA/ParC subunit family.</text>
</comment>
<evidence type="ECO:0000256" key="1">
    <source>
        <dbReference type="ARBA" id="ARBA00000185"/>
    </source>
</evidence>
<dbReference type="GO" id="GO:0009330">
    <property type="term" value="C:DNA topoisomerase type II (double strand cut, ATP-hydrolyzing) complex"/>
    <property type="evidence" value="ECO:0007669"/>
    <property type="project" value="TreeGrafter"/>
</dbReference>
<proteinExistence type="inferred from homology"/>
<dbReference type="InterPro" id="IPR030934">
    <property type="entry name" value="Intein_C"/>
</dbReference>
<dbReference type="NCBIfam" id="TIGR01445">
    <property type="entry name" value="intein_Nterm"/>
    <property type="match status" value="1"/>
</dbReference>
<dbReference type="PROSITE" id="PS52040">
    <property type="entry name" value="TOPO_IIA"/>
    <property type="match status" value="1"/>
</dbReference>
<dbReference type="SUPFAM" id="SSF51294">
    <property type="entry name" value="Hedgehog/intein (Hint) domain"/>
    <property type="match status" value="1"/>
</dbReference>
<evidence type="ECO:0000256" key="5">
    <source>
        <dbReference type="ARBA" id="ARBA00022741"/>
    </source>
</evidence>
<keyword evidence="6" id="KW-0068">Autocatalytic cleavage</keyword>
<dbReference type="GO" id="GO:0005524">
    <property type="term" value="F:ATP binding"/>
    <property type="evidence" value="ECO:0007669"/>
    <property type="project" value="UniProtKB-KW"/>
</dbReference>
<comment type="catalytic activity">
    <reaction evidence="1">
        <text>ATP-dependent breakage, passage and rejoining of double-stranded DNA.</text>
        <dbReference type="EC" id="5.6.2.2"/>
    </reaction>
</comment>
<keyword evidence="8" id="KW-0651">Protein splicing</keyword>
<keyword evidence="9" id="KW-0799">Topoisomerase</keyword>
<dbReference type="Gene3D" id="3.90.199.10">
    <property type="entry name" value="Topoisomerase II, domain 5"/>
    <property type="match status" value="2"/>
</dbReference>
<comment type="function">
    <text evidence="2">A type II topoisomerase that negatively supercoils closed circular double-stranded (ds) DNA in an ATP-dependent manner to modulate DNA topology and maintain chromosomes in an underwound state. Negative supercoiling favors strand separation, and DNA replication, transcription, recombination and repair, all of which involve strand separation. Also able to catalyze the interconversion of other topological isomers of dsDNA rings, including catenanes and knotted rings. Type II topoisomerases break and join 2 DNA strands simultaneously in an ATP-dependent manner.</text>
</comment>
<dbReference type="SMART" id="SM00306">
    <property type="entry name" value="HintN"/>
    <property type="match status" value="1"/>
</dbReference>
<dbReference type="InterPro" id="IPR003587">
    <property type="entry name" value="Hint_dom_N"/>
</dbReference>
<dbReference type="InterPro" id="IPR006142">
    <property type="entry name" value="INTEIN"/>
</dbReference>
<evidence type="ECO:0000313" key="16">
    <source>
        <dbReference type="EMBL" id="OHA08134.1"/>
    </source>
</evidence>
<dbReference type="GO" id="GO:0005737">
    <property type="term" value="C:cytoplasm"/>
    <property type="evidence" value="ECO:0007669"/>
    <property type="project" value="TreeGrafter"/>
</dbReference>
<dbReference type="Pfam" id="PF00521">
    <property type="entry name" value="DNA_topoisoIV"/>
    <property type="match status" value="2"/>
</dbReference>
<dbReference type="GO" id="GO:0003918">
    <property type="term" value="F:DNA topoisomerase type II (double strand cut, ATP-hydrolyzing) activity"/>
    <property type="evidence" value="ECO:0007669"/>
    <property type="project" value="UniProtKB-EC"/>
</dbReference>
<dbReference type="CDD" id="cd00081">
    <property type="entry name" value="Hint"/>
    <property type="match status" value="2"/>
</dbReference>
<keyword evidence="5" id="KW-0547">Nucleotide-binding</keyword>
<dbReference type="PROSITE" id="PS50817">
    <property type="entry name" value="INTEIN_N_TER"/>
    <property type="match status" value="1"/>
</dbReference>
<accession>A0A1G2L9B7</accession>
<dbReference type="PRINTS" id="PR00379">
    <property type="entry name" value="INTEIN"/>
</dbReference>
<dbReference type="SMART" id="SM00434">
    <property type="entry name" value="TOP4c"/>
    <property type="match status" value="1"/>
</dbReference>
<dbReference type="Gene3D" id="2.170.16.10">
    <property type="entry name" value="Hedgehog/Intein (Hint) domain"/>
    <property type="match status" value="1"/>
</dbReference>
<dbReference type="CDD" id="cd00187">
    <property type="entry name" value="TOP4c"/>
    <property type="match status" value="1"/>
</dbReference>
<evidence type="ECO:0000256" key="14">
    <source>
        <dbReference type="PROSITE-ProRule" id="PRU01384"/>
    </source>
</evidence>
<dbReference type="FunFam" id="3.30.1360.40:FF:000002">
    <property type="entry name" value="DNA gyrase subunit A"/>
    <property type="match status" value="1"/>
</dbReference>
<dbReference type="Pfam" id="PF14890">
    <property type="entry name" value="Intein_splicing"/>
    <property type="match status" value="1"/>
</dbReference>
<dbReference type="InterPro" id="IPR035516">
    <property type="entry name" value="Gyrase/topoIV_suA_C"/>
</dbReference>
<evidence type="ECO:0000256" key="12">
    <source>
        <dbReference type="ARBA" id="ARBA00026190"/>
    </source>
</evidence>
<protein>
    <recommendedName>
        <fullName evidence="12">DNA gyrase subunit A</fullName>
        <ecNumber evidence="4">5.6.2.2</ecNumber>
    </recommendedName>
</protein>
<dbReference type="SMART" id="SM00305">
    <property type="entry name" value="HintC"/>
    <property type="match status" value="1"/>
</dbReference>
<dbReference type="Gene3D" id="3.30.1360.40">
    <property type="match status" value="1"/>
</dbReference>
<dbReference type="InterPro" id="IPR050220">
    <property type="entry name" value="Type_II_DNA_Topoisomerases"/>
</dbReference>
<evidence type="ECO:0000256" key="10">
    <source>
        <dbReference type="ARBA" id="ARBA00023125"/>
    </source>
</evidence>
<organism evidence="16 17">
    <name type="scientific">Candidatus Sungbacteria bacterium RIFCSPLOWO2_01_FULL_54_21</name>
    <dbReference type="NCBI Taxonomy" id="1802279"/>
    <lineage>
        <taxon>Bacteria</taxon>
        <taxon>Candidatus Sungiibacteriota</taxon>
    </lineage>
</organism>
<dbReference type="PANTHER" id="PTHR43493">
    <property type="entry name" value="DNA GYRASE/TOPOISOMERASE SUBUNIT A"/>
    <property type="match status" value="1"/>
</dbReference>
<gene>
    <name evidence="16" type="ORF">A3B34_04115</name>
</gene>
<dbReference type="InterPro" id="IPR013758">
    <property type="entry name" value="Topo_IIA_A/C_ab"/>
</dbReference>
<dbReference type="EC" id="5.6.2.2" evidence="4"/>
<comment type="caution">
    <text evidence="14">Lacks conserved residue(s) required for the propagation of feature annotation.</text>
</comment>
<keyword evidence="11" id="KW-0413">Isomerase</keyword>
<evidence type="ECO:0000256" key="3">
    <source>
        <dbReference type="ARBA" id="ARBA00008263"/>
    </source>
</evidence>
<dbReference type="GO" id="GO:0006265">
    <property type="term" value="P:DNA topological change"/>
    <property type="evidence" value="ECO:0007669"/>
    <property type="project" value="InterPro"/>
</dbReference>
<dbReference type="InterPro" id="IPR006691">
    <property type="entry name" value="GyrA/parC_rep"/>
</dbReference>
<dbReference type="InterPro" id="IPR002205">
    <property type="entry name" value="Topo_IIA_dom_A"/>
</dbReference>
<dbReference type="Gene3D" id="1.10.268.10">
    <property type="entry name" value="Topoisomerase, domain 3"/>
    <property type="match status" value="1"/>
</dbReference>
<dbReference type="PANTHER" id="PTHR43493:SF5">
    <property type="entry name" value="DNA GYRASE SUBUNIT A, CHLOROPLASTIC_MITOCHONDRIAL"/>
    <property type="match status" value="1"/>
</dbReference>
<dbReference type="InterPro" id="IPR013757">
    <property type="entry name" value="Topo_IIA_A_a_sf"/>
</dbReference>
<dbReference type="AlphaFoldDB" id="A0A1G2L9B7"/>
<evidence type="ECO:0000256" key="13">
    <source>
        <dbReference type="ARBA" id="ARBA00063644"/>
    </source>
</evidence>
<evidence type="ECO:0000256" key="4">
    <source>
        <dbReference type="ARBA" id="ARBA00012895"/>
    </source>
</evidence>
<dbReference type="NCBIfam" id="NF004043">
    <property type="entry name" value="PRK05560.1"/>
    <property type="match status" value="1"/>
</dbReference>
<dbReference type="Gene3D" id="2.120.10.90">
    <property type="entry name" value="DNA gyrase/topoisomerase IV, subunit A, C-terminal"/>
    <property type="match status" value="1"/>
</dbReference>
<dbReference type="Pfam" id="PF03989">
    <property type="entry name" value="DNA_gyraseA_C"/>
    <property type="match status" value="6"/>
</dbReference>
<dbReference type="Proteomes" id="UP000176510">
    <property type="component" value="Unassembled WGS sequence"/>
</dbReference>
<keyword evidence="7" id="KW-0067">ATP-binding</keyword>
<reference evidence="16 17" key="1">
    <citation type="journal article" date="2016" name="Nat. Commun.">
        <title>Thousands of microbial genomes shed light on interconnected biogeochemical processes in an aquifer system.</title>
        <authorList>
            <person name="Anantharaman K."/>
            <person name="Brown C.T."/>
            <person name="Hug L.A."/>
            <person name="Sharon I."/>
            <person name="Castelle C.J."/>
            <person name="Probst A.J."/>
            <person name="Thomas B.C."/>
            <person name="Singh A."/>
            <person name="Wilkins M.J."/>
            <person name="Karaoz U."/>
            <person name="Brodie E.L."/>
            <person name="Williams K.H."/>
            <person name="Hubbard S.S."/>
            <person name="Banfield J.F."/>
        </authorList>
    </citation>
    <scope>NUCLEOTIDE SEQUENCE [LARGE SCALE GENOMIC DNA]</scope>
</reference>
<evidence type="ECO:0000256" key="9">
    <source>
        <dbReference type="ARBA" id="ARBA00023029"/>
    </source>
</evidence>
<dbReference type="NCBIfam" id="TIGR01443">
    <property type="entry name" value="intein_Cterm"/>
    <property type="match status" value="1"/>
</dbReference>
<sequence length="1206" mass="135759">MADIGKIQRREIVDEMRESYLDYAMSVIVSRALPDVRDGLKPVHRRILYAMHEMGLGHSAKYRKSAAVVGDVLGKYHPHGDTAVYDSLARMAQGFSLRYPLVDGQGNFGCFTKDTKVQLTDGRSIAFGQLCEEHAQGKKNFTFTVASKNEIQIAEIRHPRITGKNAALAEVILDSGERIRCTPDHRFMLRDGTYRQAQELKSGDALMPFYTRRYVGPDKNLIGYEELYQPATADAWVFTHHLADAWNLARGMYEKARGRIRHHVDFNKYNNDPTNIQRLHWREHWKLHYDVMAEKHANDAAYREKIAQGRKEFWSKAENRERYAARLTARNKTMWRRADYRERMRAFLSRMNKAYIQAHPEKRQELSIRATKTLKRLWRDPVSEARMRANIIKGNKNHTHNKTGLVKFLAVCRWLLAHDLPIAETHYKDARRRVYPYGAATTWATGIAKYFGGNPVAAKESALKNHKVRSVRALDEREDVYDLTIDGTHNFALAAGVFVHNSIDGDSPAAMRYTESRMTRVAEELLQNIEKDTVDFRENYDATRKEPIVLPAAAPNLLLNGTLGIAVGMATNIPPHNLTEVADATAALINRPDTSVEELMEYVKGPDFPTGGVIYDEKEIRAAYASGKGAILVRGKAEIEDGPKNASQIVITEIPYQVNKSEMIEKMATLVQEKIVEGIRDIRDESDRDGLRIVIELKQDAHPQKVLNNLYKHTDLEKTFHLNMLALVDGIQPVVLSLKDVLVEFIKHREIVVMRRTKFDLARAKERIHILEGLKRALDHIDAVIATIKKSEDREDAHVNLVKKFDLSDIQASAILDMRLSTLAGLERQRIENELKEKQALARSLEVLLKDPQKIREVVKNELAEIKEKYGDERKTAVVRSSPRAMTDEDLIADEEVVVVLTRGGYIKRVKPESWRVQKRGGKGLIGMETKEEDTVDMLLTCTTHASLLFFTDTGKVYQVPAYDVPEGARTSKGKAMFNFLSLGQTEHVTSLLAVPKAKKKESFYVVMVTKEGIIKKVEADSFGAVRKNGLIAMALHGGDVLRWAKLTSGKDEMILVSKKGQAIRFRESEIRPMGRAAAGVRSIRLGKGDEVVGMDVIEKEKVKTQNSKLLVIMEHGYGKQTSLGQYKIQKRGGSGIKTAKVTPKTGAVVSAQIVGGTAEEMIAISRKGQVIRTEIGAIPSLSRSTQGVRIMRLPEGDAVASITTL</sequence>
<evidence type="ECO:0000256" key="2">
    <source>
        <dbReference type="ARBA" id="ARBA00001978"/>
    </source>
</evidence>
<dbReference type="InterPro" id="IPR006141">
    <property type="entry name" value="Intein_N"/>
</dbReference>
<comment type="caution">
    <text evidence="16">The sequence shown here is derived from an EMBL/GenBank/DDBJ whole genome shotgun (WGS) entry which is preliminary data.</text>
</comment>
<dbReference type="InterPro" id="IPR013760">
    <property type="entry name" value="Topo_IIA-like_dom_sf"/>
</dbReference>
<dbReference type="FunFam" id="2.120.10.90:FF:000005">
    <property type="entry name" value="DNA topoisomerase 4 subunit A"/>
    <property type="match status" value="1"/>
</dbReference>
<dbReference type="GO" id="GO:0016539">
    <property type="term" value="P:intein-mediated protein splicing"/>
    <property type="evidence" value="ECO:0007669"/>
    <property type="project" value="InterPro"/>
</dbReference>
<evidence type="ECO:0000256" key="7">
    <source>
        <dbReference type="ARBA" id="ARBA00022840"/>
    </source>
</evidence>
<evidence type="ECO:0000313" key="17">
    <source>
        <dbReference type="Proteomes" id="UP000176510"/>
    </source>
</evidence>
<dbReference type="InterPro" id="IPR036844">
    <property type="entry name" value="Hint_dom_sf"/>
</dbReference>
<feature type="domain" description="Topo IIA-type catalytic" evidence="15">
    <location>
        <begin position="33"/>
        <end position="891"/>
    </location>
</feature>